<dbReference type="EMBL" id="AP023440">
    <property type="protein sequence ID" value="BCL26841.1"/>
    <property type="molecule type" value="Genomic_DNA"/>
</dbReference>
<evidence type="ECO:0000313" key="2">
    <source>
        <dbReference type="EMBL" id="BCL26841.1"/>
    </source>
</evidence>
<evidence type="ECO:0008006" key="4">
    <source>
        <dbReference type="Google" id="ProtNLM"/>
    </source>
</evidence>
<dbReference type="AlphaFoldDB" id="A0A7G1NWN9"/>
<dbReference type="InterPro" id="IPR033456">
    <property type="entry name" value="DUF5132"/>
</dbReference>
<dbReference type="Pfam" id="PF17195">
    <property type="entry name" value="DUF5132"/>
    <property type="match status" value="1"/>
</dbReference>
<protein>
    <recommendedName>
        <fullName evidence="4">DUF5132 domain-containing protein</fullName>
    </recommendedName>
</protein>
<name>A0A7G1NWN9_9ACTN</name>
<dbReference type="KEGG" id="sgm:GCM10017557_17000"/>
<reference evidence="2 3" key="1">
    <citation type="journal article" date="2014" name="Int. J. Syst. Evol. Microbiol.">
        <title>Complete genome sequence of Corynebacterium casei LMG S-19264T (=DSM 44701T), isolated from a smear-ripened cheese.</title>
        <authorList>
            <consortium name="US DOE Joint Genome Institute (JGI-PGF)"/>
            <person name="Walter F."/>
            <person name="Albersmeier A."/>
            <person name="Kalinowski J."/>
            <person name="Ruckert C."/>
        </authorList>
    </citation>
    <scope>NUCLEOTIDE SEQUENCE [LARGE SCALE GENOMIC DNA]</scope>
    <source>
        <strain evidence="2 3">JCM 4677</strain>
    </source>
</reference>
<dbReference type="Proteomes" id="UP000516444">
    <property type="component" value="Chromosome"/>
</dbReference>
<evidence type="ECO:0000313" key="3">
    <source>
        <dbReference type="Proteomes" id="UP000516444"/>
    </source>
</evidence>
<evidence type="ECO:0000256" key="1">
    <source>
        <dbReference type="SAM" id="MobiDB-lite"/>
    </source>
</evidence>
<feature type="region of interest" description="Disordered" evidence="1">
    <location>
        <begin position="67"/>
        <end position="89"/>
    </location>
</feature>
<proteinExistence type="predicted"/>
<keyword evidence="3" id="KW-1185">Reference proteome</keyword>
<sequence>MPLALAPILVGIALAPVVKRLTKPVVRGAVKTSVGLALEMKKAAHEVGEEFTDLSAEIAAEMAAKSDRAPVEKKAQVKAGRAAKAAPTG</sequence>
<feature type="compositionally biased region" description="Low complexity" evidence="1">
    <location>
        <begin position="77"/>
        <end position="89"/>
    </location>
</feature>
<accession>A0A7G1NWN9</accession>
<organism evidence="2 3">
    <name type="scientific">Streptomyces aurantiacus</name>
    <dbReference type="NCBI Taxonomy" id="47760"/>
    <lineage>
        <taxon>Bacteria</taxon>
        <taxon>Bacillati</taxon>
        <taxon>Actinomycetota</taxon>
        <taxon>Actinomycetes</taxon>
        <taxon>Kitasatosporales</taxon>
        <taxon>Streptomycetaceae</taxon>
        <taxon>Streptomyces</taxon>
        <taxon>Streptomyces aurantiacus group</taxon>
    </lineage>
</organism>
<gene>
    <name evidence="2" type="ORF">GCM10017557_17000</name>
</gene>